<dbReference type="OMA" id="QWEVFQI"/>
<dbReference type="Pfam" id="PF01125">
    <property type="entry name" value="BUD31"/>
    <property type="match status" value="1"/>
</dbReference>
<sequence>MFEAQMKDAIAGGDEKKRKHQMTWEVAHINFKRTRAVYDACYRTKTISVKCLDYCCEMSFVDAGLIRRWRIGGYETLCCTACVQSAGKTGTCACRVPGKTLSNPCATCGCIFFFSQQGTAHTQGLLRLFNRICPRCFCTLL</sequence>
<dbReference type="PRINTS" id="PR00322">
    <property type="entry name" value="G10"/>
</dbReference>
<keyword evidence="3" id="KW-0539">Nucleus</keyword>
<comment type="similarity">
    <text evidence="2">Belongs to the BUD31 (G10) family.</text>
</comment>
<evidence type="ECO:0000256" key="2">
    <source>
        <dbReference type="ARBA" id="ARBA00005287"/>
    </source>
</evidence>
<dbReference type="PANTHER" id="PTHR19411:SF0">
    <property type="entry name" value="PROTEIN BUD31 HOMOLOG"/>
    <property type="match status" value="1"/>
</dbReference>
<dbReference type="InterPro" id="IPR001748">
    <property type="entry name" value="BUD31"/>
</dbReference>
<dbReference type="EMBL" id="CYKH01000712">
    <property type="protein sequence ID" value="CUG23956.1"/>
    <property type="molecule type" value="Genomic_DNA"/>
</dbReference>
<dbReference type="OrthoDB" id="277109at2759"/>
<dbReference type="PANTHER" id="PTHR19411">
    <property type="entry name" value="PROTEIN BUD31-RELATED"/>
    <property type="match status" value="1"/>
</dbReference>
<dbReference type="VEuPathDB" id="TriTrypDB:BSAL_76245"/>
<evidence type="ECO:0000256" key="3">
    <source>
        <dbReference type="ARBA" id="ARBA00023242"/>
    </source>
</evidence>
<dbReference type="AlphaFoldDB" id="A0A0S4J4Y3"/>
<name>A0A0S4J4Y3_BODSA</name>
<comment type="subcellular location">
    <subcellularLocation>
        <location evidence="1">Nucleus</location>
    </subcellularLocation>
</comment>
<feature type="non-terminal residue" evidence="4">
    <location>
        <position position="141"/>
    </location>
</feature>
<keyword evidence="5" id="KW-1185">Reference proteome</keyword>
<evidence type="ECO:0000313" key="4">
    <source>
        <dbReference type="EMBL" id="CUG23956.1"/>
    </source>
</evidence>
<dbReference type="GO" id="GO:0000398">
    <property type="term" value="P:mRNA splicing, via spliceosome"/>
    <property type="evidence" value="ECO:0007669"/>
    <property type="project" value="TreeGrafter"/>
</dbReference>
<evidence type="ECO:0000313" key="5">
    <source>
        <dbReference type="Proteomes" id="UP000051952"/>
    </source>
</evidence>
<organism evidence="4 5">
    <name type="scientific">Bodo saltans</name>
    <name type="common">Flagellated protozoan</name>
    <dbReference type="NCBI Taxonomy" id="75058"/>
    <lineage>
        <taxon>Eukaryota</taxon>
        <taxon>Discoba</taxon>
        <taxon>Euglenozoa</taxon>
        <taxon>Kinetoplastea</taxon>
        <taxon>Metakinetoplastina</taxon>
        <taxon>Eubodonida</taxon>
        <taxon>Bodonidae</taxon>
        <taxon>Bodo</taxon>
    </lineage>
</organism>
<evidence type="ECO:0000256" key="1">
    <source>
        <dbReference type="ARBA" id="ARBA00004123"/>
    </source>
</evidence>
<evidence type="ECO:0008006" key="6">
    <source>
        <dbReference type="Google" id="ProtNLM"/>
    </source>
</evidence>
<protein>
    <recommendedName>
        <fullName evidence="6">G10 protein</fullName>
    </recommendedName>
</protein>
<gene>
    <name evidence="4" type="ORF">BSAL_76245</name>
</gene>
<accession>A0A0S4J4Y3</accession>
<dbReference type="Proteomes" id="UP000051952">
    <property type="component" value="Unassembled WGS sequence"/>
</dbReference>
<reference evidence="5" key="1">
    <citation type="submission" date="2015-09" db="EMBL/GenBank/DDBJ databases">
        <authorList>
            <consortium name="Pathogen Informatics"/>
        </authorList>
    </citation>
    <scope>NUCLEOTIDE SEQUENCE [LARGE SCALE GENOMIC DNA]</scope>
    <source>
        <strain evidence="5">Lake Konstanz</strain>
    </source>
</reference>
<dbReference type="GO" id="GO:0005681">
    <property type="term" value="C:spliceosomal complex"/>
    <property type="evidence" value="ECO:0007669"/>
    <property type="project" value="TreeGrafter"/>
</dbReference>
<proteinExistence type="inferred from homology"/>